<dbReference type="OrthoDB" id="9785015at2"/>
<keyword evidence="3" id="KW-0813">Transport</keyword>
<dbReference type="Pfam" id="PF13531">
    <property type="entry name" value="SBP_bac_11"/>
    <property type="match status" value="1"/>
</dbReference>
<dbReference type="GO" id="GO:0030973">
    <property type="term" value="F:molybdate ion binding"/>
    <property type="evidence" value="ECO:0007669"/>
    <property type="project" value="UniProtKB-ARBA"/>
</dbReference>
<dbReference type="SUPFAM" id="SSF53850">
    <property type="entry name" value="Periplasmic binding protein-like II"/>
    <property type="match status" value="1"/>
</dbReference>
<dbReference type="GO" id="GO:0046872">
    <property type="term" value="F:metal ion binding"/>
    <property type="evidence" value="ECO:0007669"/>
    <property type="project" value="UniProtKB-KW"/>
</dbReference>
<evidence type="ECO:0000256" key="11">
    <source>
        <dbReference type="ARBA" id="ARBA00062515"/>
    </source>
</evidence>
<dbReference type="FunFam" id="3.40.190.10:FF:000035">
    <property type="entry name" value="Molybdate ABC transporter substrate-binding protein"/>
    <property type="match status" value="1"/>
</dbReference>
<comment type="similarity">
    <text evidence="2">Belongs to the bacterial solute-binding protein ModA family.</text>
</comment>
<evidence type="ECO:0000256" key="7">
    <source>
        <dbReference type="ARBA" id="ARBA00022729"/>
    </source>
</evidence>
<dbReference type="RefSeq" id="WP_044499082.1">
    <property type="nucleotide sequence ID" value="NZ_LK391969.1"/>
</dbReference>
<dbReference type="GO" id="GO:0015689">
    <property type="term" value="P:molybdate ion transport"/>
    <property type="evidence" value="ECO:0007669"/>
    <property type="project" value="InterPro"/>
</dbReference>
<gene>
    <name evidence="16" type="primary">modA</name>
    <name evidence="16" type="ORF">BN1049_01465</name>
</gene>
<dbReference type="PIRSF" id="PIRSF004846">
    <property type="entry name" value="ModA"/>
    <property type="match status" value="1"/>
</dbReference>
<dbReference type="EMBL" id="LK391969">
    <property type="protein sequence ID" value="CEF26532.1"/>
    <property type="molecule type" value="Genomic_DNA"/>
</dbReference>
<evidence type="ECO:0000256" key="4">
    <source>
        <dbReference type="ARBA" id="ARBA00022475"/>
    </source>
</evidence>
<evidence type="ECO:0000313" key="16">
    <source>
        <dbReference type="EMBL" id="CEA04326.1"/>
    </source>
</evidence>
<dbReference type="PANTHER" id="PTHR30632:SF0">
    <property type="entry name" value="SULFATE-BINDING PROTEIN"/>
    <property type="match status" value="1"/>
</dbReference>
<keyword evidence="5 14" id="KW-0500">Molybdenum</keyword>
<dbReference type="EMBL" id="LM997413">
    <property type="protein sequence ID" value="CEA04326.1"/>
    <property type="molecule type" value="Genomic_DNA"/>
</dbReference>
<comment type="function">
    <text evidence="10">Involved in the transport of molybdenum into the cell. Part of the binding-protein-dependent transport system ModABCD.</text>
</comment>
<keyword evidence="8" id="KW-0472">Membrane</keyword>
<evidence type="ECO:0000256" key="5">
    <source>
        <dbReference type="ARBA" id="ARBA00022505"/>
    </source>
</evidence>
<evidence type="ECO:0000256" key="8">
    <source>
        <dbReference type="ARBA" id="ARBA00023136"/>
    </source>
</evidence>
<organism evidence="16">
    <name type="scientific">Pseudomonas saudimassiliensis</name>
    <dbReference type="NCBI Taxonomy" id="1461581"/>
    <lineage>
        <taxon>Bacteria</taxon>
        <taxon>Pseudomonadati</taxon>
        <taxon>Pseudomonadota</taxon>
        <taxon>Gammaproteobacteria</taxon>
        <taxon>Pseudomonadales</taxon>
        <taxon>Pseudomonadaceae</taxon>
        <taxon>Pseudomonas</taxon>
    </lineage>
</organism>
<evidence type="ECO:0000256" key="6">
    <source>
        <dbReference type="ARBA" id="ARBA00022723"/>
    </source>
</evidence>
<dbReference type="InterPro" id="IPR050682">
    <property type="entry name" value="ModA/WtpA"/>
</dbReference>
<reference evidence="16" key="1">
    <citation type="submission" date="2014-07" db="EMBL/GenBank/DDBJ databases">
        <authorList>
            <person name="Urmite Genomes Urmite Genomes"/>
        </authorList>
    </citation>
    <scope>NUCLEOTIDE SEQUENCE</scope>
    <source>
        <strain evidence="16">12M76_air</strain>
    </source>
</reference>
<accession>A0A078MI13</accession>
<feature type="binding site" evidence="14">
    <location>
        <position position="29"/>
    </location>
    <ligand>
        <name>molybdate</name>
        <dbReference type="ChEBI" id="CHEBI:36264"/>
    </ligand>
</feature>
<protein>
    <recommendedName>
        <fullName evidence="12">Molybdate-binding protein ModA</fullName>
    </recommendedName>
    <alternativeName>
        <fullName evidence="13">Molybdate/tungstate-binding protein ModA</fullName>
    </alternativeName>
</protein>
<feature type="signal peptide" evidence="15">
    <location>
        <begin position="1"/>
        <end position="19"/>
    </location>
</feature>
<dbReference type="NCBIfam" id="TIGR01256">
    <property type="entry name" value="modA"/>
    <property type="match status" value="1"/>
</dbReference>
<feature type="binding site" evidence="14">
    <location>
        <position position="165"/>
    </location>
    <ligand>
        <name>molybdate</name>
        <dbReference type="ChEBI" id="CHEBI:36264"/>
    </ligand>
</feature>
<evidence type="ECO:0000256" key="15">
    <source>
        <dbReference type="SAM" id="SignalP"/>
    </source>
</evidence>
<dbReference type="FunFam" id="3.40.190.10:FF:000030">
    <property type="entry name" value="Molybdate ABC transporter substrate-binding protein"/>
    <property type="match status" value="1"/>
</dbReference>
<dbReference type="PANTHER" id="PTHR30632">
    <property type="entry name" value="MOLYBDATE-BINDING PERIPLASMIC PROTEIN"/>
    <property type="match status" value="1"/>
</dbReference>
<feature type="binding site" evidence="14">
    <location>
        <position position="57"/>
    </location>
    <ligand>
        <name>molybdate</name>
        <dbReference type="ChEBI" id="CHEBI:36264"/>
    </ligand>
</feature>
<feature type="binding site" evidence="14">
    <location>
        <position position="138"/>
    </location>
    <ligand>
        <name>molybdate</name>
        <dbReference type="ChEBI" id="CHEBI:36264"/>
    </ligand>
</feature>
<dbReference type="Gene3D" id="3.40.190.10">
    <property type="entry name" value="Periplasmic binding protein-like II"/>
    <property type="match status" value="2"/>
</dbReference>
<comment type="subcellular location">
    <subcellularLocation>
        <location evidence="1">Cell membrane</location>
    </subcellularLocation>
</comment>
<keyword evidence="4" id="KW-1003">Cell membrane</keyword>
<evidence type="ECO:0000256" key="1">
    <source>
        <dbReference type="ARBA" id="ARBA00004236"/>
    </source>
</evidence>
<feature type="chain" id="PRO_5007377958" description="Molybdate-binding protein ModA" evidence="15">
    <location>
        <begin position="20"/>
        <end position="247"/>
    </location>
</feature>
<evidence type="ECO:0000256" key="2">
    <source>
        <dbReference type="ARBA" id="ARBA00009175"/>
    </source>
</evidence>
<keyword evidence="6 14" id="KW-0479">Metal-binding</keyword>
<keyword evidence="7 15" id="KW-0732">Signal</keyword>
<dbReference type="GO" id="GO:0005886">
    <property type="term" value="C:plasma membrane"/>
    <property type="evidence" value="ECO:0007669"/>
    <property type="project" value="UniProtKB-SubCell"/>
</dbReference>
<dbReference type="GO" id="GO:1901359">
    <property type="term" value="F:tungstate binding"/>
    <property type="evidence" value="ECO:0007669"/>
    <property type="project" value="UniProtKB-ARBA"/>
</dbReference>
<feature type="binding site" evidence="14">
    <location>
        <position position="183"/>
    </location>
    <ligand>
        <name>molybdate</name>
        <dbReference type="ChEBI" id="CHEBI:36264"/>
    </ligand>
</feature>
<evidence type="ECO:0000256" key="12">
    <source>
        <dbReference type="ARBA" id="ARBA00073171"/>
    </source>
</evidence>
<keyword evidence="9" id="KW-0826">Tungsten</keyword>
<dbReference type="InterPro" id="IPR005950">
    <property type="entry name" value="ModA"/>
</dbReference>
<evidence type="ECO:0000256" key="13">
    <source>
        <dbReference type="ARBA" id="ARBA00078141"/>
    </source>
</evidence>
<evidence type="ECO:0000256" key="3">
    <source>
        <dbReference type="ARBA" id="ARBA00022448"/>
    </source>
</evidence>
<comment type="subunit">
    <text evidence="11">The complex is composed of two ATP-binding proteins (ModC), two transmembrane proteins (ModB) and a solute-binding protein (ModA).</text>
</comment>
<evidence type="ECO:0000256" key="10">
    <source>
        <dbReference type="ARBA" id="ARBA00056002"/>
    </source>
</evidence>
<sequence length="247" mass="27052">MRKSLLAALLLWWVPLVHADDITVSAAASLTNAFREIAGAFEQAHPEHRVRLNFAGSGILLQQLARGAPVDVFASADQLSMDQAEQQKLVDADSRRDFVSNELVLITPLAGAVIQSLDDLRRPEFTRIAVSNPDSVPAGRYSRDALAGLQLWQPLHDKFIRTQNVRQTLDYVARNEVDAGFVYATDAALMPDKVRMQLHVPTPQPIRYPVAVTTDGADKPASALFMQFLLDGPGQHILSGYGFGPAN</sequence>
<evidence type="ECO:0000256" key="9">
    <source>
        <dbReference type="ARBA" id="ARBA00023245"/>
    </source>
</evidence>
<dbReference type="PATRIC" id="fig|1461581.3.peg.1442"/>
<dbReference type="AlphaFoldDB" id="A0A078MI13"/>
<name>A0A078MI13_9PSED</name>
<proteinExistence type="inferred from homology"/>
<evidence type="ECO:0000256" key="14">
    <source>
        <dbReference type="PIRSR" id="PIRSR004846-1"/>
    </source>
</evidence>